<dbReference type="SUPFAM" id="SSF57903">
    <property type="entry name" value="FYVE/PHD zinc finger"/>
    <property type="match status" value="1"/>
</dbReference>
<dbReference type="Proteomes" id="UP001164746">
    <property type="component" value="Chromosome 12"/>
</dbReference>
<keyword evidence="5" id="KW-0732">Signal</keyword>
<dbReference type="PANTHER" id="PTHR33395">
    <property type="entry name" value="TRANSCRIPTASE, PUTATIVE-RELATED-RELATED"/>
    <property type="match status" value="1"/>
</dbReference>
<dbReference type="InterPro" id="IPR019786">
    <property type="entry name" value="Zinc_finger_PHD-type_CS"/>
</dbReference>
<evidence type="ECO:0000313" key="8">
    <source>
        <dbReference type="Proteomes" id="UP001164746"/>
    </source>
</evidence>
<evidence type="ECO:0000256" key="1">
    <source>
        <dbReference type="ARBA" id="ARBA00022723"/>
    </source>
</evidence>
<dbReference type="InterPro" id="IPR036691">
    <property type="entry name" value="Endo/exonu/phosph_ase_sf"/>
</dbReference>
<evidence type="ECO:0000259" key="6">
    <source>
        <dbReference type="PROSITE" id="PS50016"/>
    </source>
</evidence>
<dbReference type="InterPro" id="IPR013083">
    <property type="entry name" value="Znf_RING/FYVE/PHD"/>
</dbReference>
<proteinExistence type="predicted"/>
<evidence type="ECO:0000256" key="5">
    <source>
        <dbReference type="SAM" id="SignalP"/>
    </source>
</evidence>
<dbReference type="SUPFAM" id="SSF56219">
    <property type="entry name" value="DNase I-like"/>
    <property type="match status" value="1"/>
</dbReference>
<evidence type="ECO:0000256" key="4">
    <source>
        <dbReference type="PROSITE-ProRule" id="PRU00146"/>
    </source>
</evidence>
<evidence type="ECO:0000256" key="2">
    <source>
        <dbReference type="ARBA" id="ARBA00022771"/>
    </source>
</evidence>
<dbReference type="InterPro" id="IPR011011">
    <property type="entry name" value="Znf_FYVE_PHD"/>
</dbReference>
<dbReference type="SMART" id="SM00249">
    <property type="entry name" value="PHD"/>
    <property type="match status" value="1"/>
</dbReference>
<feature type="domain" description="PHD-type" evidence="6">
    <location>
        <begin position="23"/>
        <end position="81"/>
    </location>
</feature>
<dbReference type="EMBL" id="CP111023">
    <property type="protein sequence ID" value="WAR21096.1"/>
    <property type="molecule type" value="Genomic_DNA"/>
</dbReference>
<reference evidence="7" key="1">
    <citation type="submission" date="2022-11" db="EMBL/GenBank/DDBJ databases">
        <title>Centuries of genome instability and evolution in soft-shell clam transmissible cancer (bioRxiv).</title>
        <authorList>
            <person name="Hart S.F.M."/>
            <person name="Yonemitsu M.A."/>
            <person name="Giersch R.M."/>
            <person name="Beal B.F."/>
            <person name="Arriagada G."/>
            <person name="Davis B.W."/>
            <person name="Ostrander E.A."/>
            <person name="Goff S.P."/>
            <person name="Metzger M.J."/>
        </authorList>
    </citation>
    <scope>NUCLEOTIDE SEQUENCE</scope>
    <source>
        <strain evidence="7">MELC-2E11</strain>
        <tissue evidence="7">Siphon/mantle</tissue>
    </source>
</reference>
<dbReference type="Gene3D" id="3.60.10.10">
    <property type="entry name" value="Endonuclease/exonuclease/phosphatase"/>
    <property type="match status" value="1"/>
</dbReference>
<feature type="chain" id="PRO_5046289770" description="PHD-type domain-containing protein" evidence="5">
    <location>
        <begin position="19"/>
        <end position="452"/>
    </location>
</feature>
<keyword evidence="8" id="KW-1185">Reference proteome</keyword>
<dbReference type="InterPro" id="IPR001965">
    <property type="entry name" value="Znf_PHD"/>
</dbReference>
<dbReference type="PANTHER" id="PTHR33395:SF22">
    <property type="entry name" value="REVERSE TRANSCRIPTASE DOMAIN-CONTAINING PROTEIN"/>
    <property type="match status" value="1"/>
</dbReference>
<name>A0ABY7FK44_MYAAR</name>
<organism evidence="7 8">
    <name type="scientific">Mya arenaria</name>
    <name type="common">Soft-shell clam</name>
    <dbReference type="NCBI Taxonomy" id="6604"/>
    <lineage>
        <taxon>Eukaryota</taxon>
        <taxon>Metazoa</taxon>
        <taxon>Spiralia</taxon>
        <taxon>Lophotrochozoa</taxon>
        <taxon>Mollusca</taxon>
        <taxon>Bivalvia</taxon>
        <taxon>Autobranchia</taxon>
        <taxon>Heteroconchia</taxon>
        <taxon>Euheterodonta</taxon>
        <taxon>Imparidentia</taxon>
        <taxon>Neoheterodontei</taxon>
        <taxon>Myida</taxon>
        <taxon>Myoidea</taxon>
        <taxon>Myidae</taxon>
        <taxon>Mya</taxon>
    </lineage>
</organism>
<dbReference type="PROSITE" id="PS01359">
    <property type="entry name" value="ZF_PHD_1"/>
    <property type="match status" value="1"/>
</dbReference>
<dbReference type="InterPro" id="IPR019787">
    <property type="entry name" value="Znf_PHD-finger"/>
</dbReference>
<feature type="non-terminal residue" evidence="7">
    <location>
        <position position="1"/>
    </location>
</feature>
<dbReference type="PROSITE" id="PS50016">
    <property type="entry name" value="ZF_PHD_2"/>
    <property type="match status" value="1"/>
</dbReference>
<protein>
    <recommendedName>
        <fullName evidence="6">PHD-type domain-containing protein</fullName>
    </recommendedName>
</protein>
<dbReference type="CDD" id="cd15551">
    <property type="entry name" value="PHD_PYGO"/>
    <property type="match status" value="1"/>
</dbReference>
<evidence type="ECO:0000313" key="7">
    <source>
        <dbReference type="EMBL" id="WAR21096.1"/>
    </source>
</evidence>
<keyword evidence="2 4" id="KW-0863">Zinc-finger</keyword>
<evidence type="ECO:0000256" key="3">
    <source>
        <dbReference type="ARBA" id="ARBA00022833"/>
    </source>
</evidence>
<dbReference type="Gene3D" id="3.30.40.10">
    <property type="entry name" value="Zinc/RING finger domain, C3HC4 (zinc finger)"/>
    <property type="match status" value="1"/>
</dbReference>
<gene>
    <name evidence="7" type="ORF">MAR_015070</name>
</gene>
<feature type="non-terminal residue" evidence="7">
    <location>
        <position position="452"/>
    </location>
</feature>
<sequence length="452" mass="51552">TLSHLAILLLSVSCDVELNPGPDFPCGSCGNEVLDSDHAVECDKCNTWFHITCQNLDTNWYSQLVENDLSFVWTCTLCECLNLSNSSSMSVSTNNSFNSLVDDNILTQNSLPTSSQQNNKSIPKQPIFVSKLKILGISVVNKKLDLQNLIYNENPDIVAGTESWLKKDHYTSYTALRKDRLKGKGGGVFLLVKNNLVVSEQPKLQTNCEIVWVKLEIKGCKPMYISSYYRSHESDLQSLLELEKSLDLVNKLKDFNFPKLTWDSEHMPHLKPGFSTTTVYDKFLDIINDQNMTQMVSENTRNDNILDLFLTTNLTFVDKVNIIPGISDHDIISTIVNARPNILKQKPRIVPLYRKANWDDFKQFMDTTKSDILQGSDSLSVEEIWLRFTDAIKKGITQFIPVKKIGCKRALPWITKEIKRLIHKRDKLYTKLKKNRTDSNISDKFKSLKATI</sequence>
<accession>A0ABY7FK44</accession>
<feature type="signal peptide" evidence="5">
    <location>
        <begin position="1"/>
        <end position="18"/>
    </location>
</feature>
<keyword evidence="1" id="KW-0479">Metal-binding</keyword>
<keyword evidence="3" id="KW-0862">Zinc</keyword>